<dbReference type="AlphaFoldDB" id="A0A1F5WF71"/>
<name>A0A1F5WF71_9BACT</name>
<dbReference type="EMBL" id="MFHJ01000012">
    <property type="protein sequence ID" value="OGF74257.1"/>
    <property type="molecule type" value="Genomic_DNA"/>
</dbReference>
<organism evidence="1 2">
    <name type="scientific">Candidatus Giovannonibacteria bacterium RIFCSPHIGHO2_02_43_16</name>
    <dbReference type="NCBI Taxonomy" id="1798331"/>
    <lineage>
        <taxon>Bacteria</taxon>
        <taxon>Candidatus Giovannoniibacteriota</taxon>
    </lineage>
</organism>
<dbReference type="Proteomes" id="UP000178276">
    <property type="component" value="Unassembled WGS sequence"/>
</dbReference>
<sequence length="112" mass="12981">MEKNEDVPGVSSEQKSEELETIKKRLISRGEEIVAGMKKAKEEAKLMNDEELENAVVQTEAASIKEEHWDASVNLYTRGLELRNEYIRRKHPELSEIEIALSARTLWENRKK</sequence>
<accession>A0A1F5WF71</accession>
<evidence type="ECO:0000313" key="1">
    <source>
        <dbReference type="EMBL" id="OGF74257.1"/>
    </source>
</evidence>
<reference evidence="1 2" key="1">
    <citation type="journal article" date="2016" name="Nat. Commun.">
        <title>Thousands of microbial genomes shed light on interconnected biogeochemical processes in an aquifer system.</title>
        <authorList>
            <person name="Anantharaman K."/>
            <person name="Brown C.T."/>
            <person name="Hug L.A."/>
            <person name="Sharon I."/>
            <person name="Castelle C.J."/>
            <person name="Probst A.J."/>
            <person name="Thomas B.C."/>
            <person name="Singh A."/>
            <person name="Wilkins M.J."/>
            <person name="Karaoz U."/>
            <person name="Brodie E.L."/>
            <person name="Williams K.H."/>
            <person name="Hubbard S.S."/>
            <person name="Banfield J.F."/>
        </authorList>
    </citation>
    <scope>NUCLEOTIDE SEQUENCE [LARGE SCALE GENOMIC DNA]</scope>
</reference>
<evidence type="ECO:0000313" key="2">
    <source>
        <dbReference type="Proteomes" id="UP000178276"/>
    </source>
</evidence>
<comment type="caution">
    <text evidence="1">The sequence shown here is derived from an EMBL/GenBank/DDBJ whole genome shotgun (WGS) entry which is preliminary data.</text>
</comment>
<proteinExistence type="predicted"/>
<dbReference type="STRING" id="1798331.A2W57_00660"/>
<gene>
    <name evidence="1" type="ORF">A2W57_00660</name>
</gene>
<protein>
    <submittedName>
        <fullName evidence="1">Uncharacterized protein</fullName>
    </submittedName>
</protein>